<protein>
    <submittedName>
        <fullName evidence="2">Uncharacterized protein</fullName>
    </submittedName>
</protein>
<name>A0A6A4W5S6_AMPAM</name>
<dbReference type="EMBL" id="VIIS01001503">
    <property type="protein sequence ID" value="KAF0297251.1"/>
    <property type="molecule type" value="Genomic_DNA"/>
</dbReference>
<gene>
    <name evidence="2" type="ORF">FJT64_005327</name>
</gene>
<comment type="caution">
    <text evidence="2">The sequence shown here is derived from an EMBL/GenBank/DDBJ whole genome shotgun (WGS) entry which is preliminary data.</text>
</comment>
<accession>A0A6A4W5S6</accession>
<evidence type="ECO:0000256" key="1">
    <source>
        <dbReference type="SAM" id="MobiDB-lite"/>
    </source>
</evidence>
<feature type="region of interest" description="Disordered" evidence="1">
    <location>
        <begin position="63"/>
        <end position="82"/>
    </location>
</feature>
<organism evidence="2 3">
    <name type="scientific">Amphibalanus amphitrite</name>
    <name type="common">Striped barnacle</name>
    <name type="synonym">Balanus amphitrite</name>
    <dbReference type="NCBI Taxonomy" id="1232801"/>
    <lineage>
        <taxon>Eukaryota</taxon>
        <taxon>Metazoa</taxon>
        <taxon>Ecdysozoa</taxon>
        <taxon>Arthropoda</taxon>
        <taxon>Crustacea</taxon>
        <taxon>Multicrustacea</taxon>
        <taxon>Cirripedia</taxon>
        <taxon>Thoracica</taxon>
        <taxon>Thoracicalcarea</taxon>
        <taxon>Balanomorpha</taxon>
        <taxon>Balanoidea</taxon>
        <taxon>Balanidae</taxon>
        <taxon>Amphibalaninae</taxon>
        <taxon>Amphibalanus</taxon>
    </lineage>
</organism>
<proteinExistence type="predicted"/>
<evidence type="ECO:0000313" key="2">
    <source>
        <dbReference type="EMBL" id="KAF0297251.1"/>
    </source>
</evidence>
<keyword evidence="3" id="KW-1185">Reference proteome</keyword>
<reference evidence="2 3" key="1">
    <citation type="submission" date="2019-07" db="EMBL/GenBank/DDBJ databases">
        <title>Draft genome assembly of a fouling barnacle, Amphibalanus amphitrite (Darwin, 1854): The first reference genome for Thecostraca.</title>
        <authorList>
            <person name="Kim W."/>
        </authorList>
    </citation>
    <scope>NUCLEOTIDE SEQUENCE [LARGE SCALE GENOMIC DNA]</scope>
    <source>
        <strain evidence="2">SNU_AA5</strain>
        <tissue evidence="2">Soma without cirri and trophi</tissue>
    </source>
</reference>
<sequence>MMSGESYQVVGTASLAELEAAQVVVSAPPGAAPLHYITDSTHPADAAATQWFVVEECSQVLTPAESDSAGRLQPPLATPSSGGERCLVCRAALAAGWPVQTCVTKHGRIGYLTLLLDILVPDGEVAR</sequence>
<dbReference type="OrthoDB" id="6747683at2759"/>
<evidence type="ECO:0000313" key="3">
    <source>
        <dbReference type="Proteomes" id="UP000440578"/>
    </source>
</evidence>
<dbReference type="AlphaFoldDB" id="A0A6A4W5S6"/>
<dbReference type="Proteomes" id="UP000440578">
    <property type="component" value="Unassembled WGS sequence"/>
</dbReference>